<feature type="compositionally biased region" description="Basic and acidic residues" evidence="8">
    <location>
        <begin position="55"/>
        <end position="64"/>
    </location>
</feature>
<feature type="non-terminal residue" evidence="10">
    <location>
        <position position="417"/>
    </location>
</feature>
<evidence type="ECO:0000256" key="4">
    <source>
        <dbReference type="ARBA" id="ARBA00022771"/>
    </source>
</evidence>
<feature type="domain" description="C2H2-type" evidence="9">
    <location>
        <begin position="339"/>
        <end position="367"/>
    </location>
</feature>
<dbReference type="GO" id="GO:0000981">
    <property type="term" value="F:DNA-binding transcription factor activity, RNA polymerase II-specific"/>
    <property type="evidence" value="ECO:0007669"/>
    <property type="project" value="TreeGrafter"/>
</dbReference>
<evidence type="ECO:0000256" key="7">
    <source>
        <dbReference type="PROSITE-ProRule" id="PRU00042"/>
    </source>
</evidence>
<dbReference type="PROSITE" id="PS00028">
    <property type="entry name" value="ZINC_FINGER_C2H2_1"/>
    <property type="match status" value="3"/>
</dbReference>
<evidence type="ECO:0000256" key="5">
    <source>
        <dbReference type="ARBA" id="ARBA00022833"/>
    </source>
</evidence>
<dbReference type="GO" id="GO:0005634">
    <property type="term" value="C:nucleus"/>
    <property type="evidence" value="ECO:0007669"/>
    <property type="project" value="UniProtKB-SubCell"/>
</dbReference>
<evidence type="ECO:0000256" key="3">
    <source>
        <dbReference type="ARBA" id="ARBA00022737"/>
    </source>
</evidence>
<dbReference type="Proteomes" id="UP000243686">
    <property type="component" value="Unassembled WGS sequence"/>
</dbReference>
<evidence type="ECO:0000256" key="1">
    <source>
        <dbReference type="ARBA" id="ARBA00004123"/>
    </source>
</evidence>
<evidence type="ECO:0000259" key="9">
    <source>
        <dbReference type="PROSITE" id="PS50157"/>
    </source>
</evidence>
<dbReference type="AlphaFoldDB" id="A0A1S8WTY1"/>
<feature type="domain" description="C2H2-type" evidence="9">
    <location>
        <begin position="311"/>
        <end position="338"/>
    </location>
</feature>
<accession>A0A1S8WTY1</accession>
<evidence type="ECO:0000256" key="2">
    <source>
        <dbReference type="ARBA" id="ARBA00022723"/>
    </source>
</evidence>
<dbReference type="InterPro" id="IPR036236">
    <property type="entry name" value="Znf_C2H2_sf"/>
</dbReference>
<dbReference type="SUPFAM" id="SSF57667">
    <property type="entry name" value="beta-beta-alpha zinc fingers"/>
    <property type="match status" value="3"/>
</dbReference>
<keyword evidence="4 7" id="KW-0863">Zinc-finger</keyword>
<dbReference type="Pfam" id="PF00096">
    <property type="entry name" value="zf-C2H2"/>
    <property type="match status" value="1"/>
</dbReference>
<protein>
    <submittedName>
        <fullName evidence="10">Zinc finger, C2H2 type</fullName>
    </submittedName>
</protein>
<dbReference type="InterPro" id="IPR013087">
    <property type="entry name" value="Znf_C2H2_type"/>
</dbReference>
<keyword evidence="6" id="KW-0539">Nucleus</keyword>
<keyword evidence="5" id="KW-0862">Zinc</keyword>
<evidence type="ECO:0000313" key="11">
    <source>
        <dbReference type="Proteomes" id="UP000243686"/>
    </source>
</evidence>
<name>A0A1S8WTY1_OPIVI</name>
<feature type="region of interest" description="Disordered" evidence="8">
    <location>
        <begin position="42"/>
        <end position="64"/>
    </location>
</feature>
<dbReference type="GO" id="GO:0008270">
    <property type="term" value="F:zinc ion binding"/>
    <property type="evidence" value="ECO:0007669"/>
    <property type="project" value="UniProtKB-KW"/>
</dbReference>
<feature type="domain" description="C2H2-type" evidence="9">
    <location>
        <begin position="65"/>
        <end position="92"/>
    </location>
</feature>
<proteinExistence type="predicted"/>
<dbReference type="PROSITE" id="PS50157">
    <property type="entry name" value="ZINC_FINGER_C2H2_2"/>
    <property type="match status" value="5"/>
</dbReference>
<gene>
    <name evidence="10" type="ORF">X801_06342</name>
</gene>
<dbReference type="PANTHER" id="PTHR24394">
    <property type="entry name" value="ZINC FINGER PROTEIN"/>
    <property type="match status" value="1"/>
</dbReference>
<dbReference type="Gene3D" id="3.30.160.60">
    <property type="entry name" value="Classic Zinc Finger"/>
    <property type="match status" value="5"/>
</dbReference>
<dbReference type="SMART" id="SM00355">
    <property type="entry name" value="ZnF_C2H2"/>
    <property type="match status" value="5"/>
</dbReference>
<keyword evidence="11" id="KW-1185">Reference proteome</keyword>
<keyword evidence="3" id="KW-0677">Repeat</keyword>
<feature type="domain" description="C2H2-type" evidence="9">
    <location>
        <begin position="128"/>
        <end position="155"/>
    </location>
</feature>
<keyword evidence="2" id="KW-0479">Metal-binding</keyword>
<evidence type="ECO:0000256" key="8">
    <source>
        <dbReference type="SAM" id="MobiDB-lite"/>
    </source>
</evidence>
<evidence type="ECO:0000256" key="6">
    <source>
        <dbReference type="ARBA" id="ARBA00023242"/>
    </source>
</evidence>
<organism evidence="10 11">
    <name type="scientific">Opisthorchis viverrini</name>
    <name type="common">Southeast Asian liver fluke</name>
    <dbReference type="NCBI Taxonomy" id="6198"/>
    <lineage>
        <taxon>Eukaryota</taxon>
        <taxon>Metazoa</taxon>
        <taxon>Spiralia</taxon>
        <taxon>Lophotrochozoa</taxon>
        <taxon>Platyhelminthes</taxon>
        <taxon>Trematoda</taxon>
        <taxon>Digenea</taxon>
        <taxon>Opisthorchiida</taxon>
        <taxon>Opisthorchiata</taxon>
        <taxon>Opisthorchiidae</taxon>
        <taxon>Opisthorchis</taxon>
    </lineage>
</organism>
<comment type="subcellular location">
    <subcellularLocation>
        <location evidence="1">Nucleus</location>
    </subcellularLocation>
</comment>
<dbReference type="FunFam" id="3.30.160.60:FF:000446">
    <property type="entry name" value="Zinc finger protein"/>
    <property type="match status" value="1"/>
</dbReference>
<dbReference type="EMBL" id="KV894867">
    <property type="protein sequence ID" value="OON17815.1"/>
    <property type="molecule type" value="Genomic_DNA"/>
</dbReference>
<sequence>MRFRFQGVAHDQWTTVMTKNTSGKYSNFVDAEHPNLNVLGGRLRDKATRSSQPEKYGKPKTPRENNCDICGKSFLRLSDRRRHATVHTGSKNYKCEFCNKSFAQHTSLKGHKTVAHSSEQASGVDQVKICEICGKRAATSWDLAGHMLMHSKERPFLCYLCGRLFGILNIFHRHRRINSVPVEIGACQQKTEEHSIGVIQYTEASKVLTTVCLSLGYVISECLLLCTNQRNCTGNYPPQKHSLITEMVLIPTADLITQSTKEARPPLSKILAQVQHNSQNGTGQTNIHLPVGQNTNTPLVTNMYRREAQPYTCNLCGKSFLAAAHLRRHAGVNTKSKNYLCDCCTKQFKYESSLKIHKQVAHPDKETEDSVAKHVCEICGRRSSCRNPYARSHKRKGIRLSYMWTAIQPIEQPQRAP</sequence>
<feature type="domain" description="C2H2-type" evidence="9">
    <location>
        <begin position="93"/>
        <end position="121"/>
    </location>
</feature>
<evidence type="ECO:0000313" key="10">
    <source>
        <dbReference type="EMBL" id="OON17815.1"/>
    </source>
</evidence>
<reference evidence="10 11" key="1">
    <citation type="submission" date="2015-03" db="EMBL/GenBank/DDBJ databases">
        <title>Draft genome of the nematode, Opisthorchis viverrini.</title>
        <authorList>
            <person name="Mitreva M."/>
        </authorList>
    </citation>
    <scope>NUCLEOTIDE SEQUENCE [LARGE SCALE GENOMIC DNA]</scope>
    <source>
        <strain evidence="10">Khon Kaen</strain>
    </source>
</reference>
<dbReference type="PANTHER" id="PTHR24394:SF29">
    <property type="entry name" value="MYONEURIN"/>
    <property type="match status" value="1"/>
</dbReference>